<keyword evidence="2" id="KW-1133">Transmembrane helix</keyword>
<evidence type="ECO:0000313" key="5">
    <source>
        <dbReference type="Proteomes" id="UP001144612"/>
    </source>
</evidence>
<feature type="transmembrane region" description="Helical" evidence="2">
    <location>
        <begin position="69"/>
        <end position="87"/>
    </location>
</feature>
<evidence type="ECO:0000256" key="1">
    <source>
        <dbReference type="SAM" id="MobiDB-lite"/>
    </source>
</evidence>
<feature type="domain" description="DUF4179" evidence="3">
    <location>
        <begin position="64"/>
        <end position="151"/>
    </location>
</feature>
<comment type="caution">
    <text evidence="4">The sequence shown here is derived from an EMBL/GenBank/DDBJ whole genome shotgun (WGS) entry which is preliminary data.</text>
</comment>
<reference evidence="4" key="1">
    <citation type="submission" date="2022-12" db="EMBL/GenBank/DDBJ databases">
        <title>Clostridium sp. nov., isolated from industrial wastewater.</title>
        <authorList>
            <person name="Jiayan W."/>
        </authorList>
    </citation>
    <scope>NUCLEOTIDE SEQUENCE</scope>
    <source>
        <strain evidence="4">ZC22-4</strain>
    </source>
</reference>
<dbReference type="InterPro" id="IPR025436">
    <property type="entry name" value="DUF4179"/>
</dbReference>
<evidence type="ECO:0000259" key="3">
    <source>
        <dbReference type="Pfam" id="PF13786"/>
    </source>
</evidence>
<keyword evidence="5" id="KW-1185">Reference proteome</keyword>
<sequence length="487" mass="55379">MKQEEIERILKSKKTGIEELKVPDELEERLRGALKNINLKNSNTMKQNQNDDNENLKNRSLKSKVVEKWIAKVAAIIIAVTLVGYNIDGLAFYGKKIIGYDDVMNGTLKKLNELGKGQSIDKSYSFKNGAIVTLDGAMIDDNKLLAFYTIKNSKGNVDKLNIESSKIIEGSKSSIYMRSSVGLLNDSKTEIKYKIEFEKPNLNEKELKWSFVLIDGKYKETGSIVFTLDKNKAMGHTLKKNINQNIKVDETEIRFDSIVASPTSTIIKGTIQDIFELAVDEFFGGGFRPSSMEIKLIANGKEIECQSGEISTNMKGITFQQEYDALPVPIKTLQIKLGNFEADYRVNEKVKLKKGDMEKVIEILGQKIQIHKVYQEEGNTYVKITTKENILLSKIYMIMDGKKISLEKTISNEKHIENKENFKDKDNTEEVKEKHNNNNESDVKDKNKSINNTRILKFKGTGETLQLQIKGLRYNKVYNKVIDVKVN</sequence>
<evidence type="ECO:0000256" key="2">
    <source>
        <dbReference type="SAM" id="Phobius"/>
    </source>
</evidence>
<accession>A0ABT4D4G7</accession>
<organism evidence="4 5">
    <name type="scientific">Clostridium brassicae</name>
    <dbReference type="NCBI Taxonomy" id="2999072"/>
    <lineage>
        <taxon>Bacteria</taxon>
        <taxon>Bacillati</taxon>
        <taxon>Bacillota</taxon>
        <taxon>Clostridia</taxon>
        <taxon>Eubacteriales</taxon>
        <taxon>Clostridiaceae</taxon>
        <taxon>Clostridium</taxon>
    </lineage>
</organism>
<protein>
    <submittedName>
        <fullName evidence="4">DUF4179 domain-containing protein</fullName>
    </submittedName>
</protein>
<dbReference type="EMBL" id="JAPQFJ010000001">
    <property type="protein sequence ID" value="MCY6957176.1"/>
    <property type="molecule type" value="Genomic_DNA"/>
</dbReference>
<feature type="region of interest" description="Disordered" evidence="1">
    <location>
        <begin position="419"/>
        <end position="448"/>
    </location>
</feature>
<dbReference type="Pfam" id="PF13786">
    <property type="entry name" value="DUF4179"/>
    <property type="match status" value="1"/>
</dbReference>
<dbReference type="RefSeq" id="WP_268059533.1">
    <property type="nucleotide sequence ID" value="NZ_JAPQFJ010000001.1"/>
</dbReference>
<proteinExistence type="predicted"/>
<keyword evidence="2" id="KW-0472">Membrane</keyword>
<dbReference type="Proteomes" id="UP001144612">
    <property type="component" value="Unassembled WGS sequence"/>
</dbReference>
<evidence type="ECO:0000313" key="4">
    <source>
        <dbReference type="EMBL" id="MCY6957176.1"/>
    </source>
</evidence>
<name>A0ABT4D4G7_9CLOT</name>
<gene>
    <name evidence="4" type="ORF">OW729_01005</name>
</gene>
<keyword evidence="2" id="KW-0812">Transmembrane</keyword>